<evidence type="ECO:0000256" key="3">
    <source>
        <dbReference type="SAM" id="SignalP"/>
    </source>
</evidence>
<feature type="coiled-coil region" evidence="1">
    <location>
        <begin position="70"/>
        <end position="97"/>
    </location>
</feature>
<gene>
    <name evidence="4" type="ORF">FNH08_19865</name>
</gene>
<keyword evidence="3" id="KW-0732">Signal</keyword>
<evidence type="ECO:0000256" key="2">
    <source>
        <dbReference type="SAM" id="MobiDB-lite"/>
    </source>
</evidence>
<comment type="caution">
    <text evidence="4">The sequence shown here is derived from an EMBL/GenBank/DDBJ whole genome shotgun (WGS) entry which is preliminary data.</text>
</comment>
<reference evidence="4 5" key="1">
    <citation type="submission" date="2019-07" db="EMBL/GenBank/DDBJ databases">
        <title>New species of Amycolatopsis and Streptomyces.</title>
        <authorList>
            <person name="Duangmal K."/>
            <person name="Teo W.F.A."/>
            <person name="Lipun K."/>
        </authorList>
    </citation>
    <scope>NUCLEOTIDE SEQUENCE [LARGE SCALE GENOMIC DNA]</scope>
    <source>
        <strain evidence="4 5">NBRC 106415</strain>
    </source>
</reference>
<dbReference type="RefSeq" id="WP_194238540.1">
    <property type="nucleotide sequence ID" value="NZ_VJZC01000132.1"/>
</dbReference>
<keyword evidence="1" id="KW-0175">Coiled coil</keyword>
<keyword evidence="5" id="KW-1185">Reference proteome</keyword>
<dbReference type="EMBL" id="VJZC01000132">
    <property type="protein sequence ID" value="MPY59337.1"/>
    <property type="molecule type" value="Genomic_DNA"/>
</dbReference>
<feature type="chain" id="PRO_5024429402" evidence="3">
    <location>
        <begin position="39"/>
        <end position="301"/>
    </location>
</feature>
<feature type="signal peptide" evidence="3">
    <location>
        <begin position="1"/>
        <end position="38"/>
    </location>
</feature>
<evidence type="ECO:0000256" key="1">
    <source>
        <dbReference type="SAM" id="Coils"/>
    </source>
</evidence>
<accession>A0A5N8XJ12</accession>
<organism evidence="4 5">
    <name type="scientific">Streptomyces spongiae</name>
    <dbReference type="NCBI Taxonomy" id="565072"/>
    <lineage>
        <taxon>Bacteria</taxon>
        <taxon>Bacillati</taxon>
        <taxon>Actinomycetota</taxon>
        <taxon>Actinomycetes</taxon>
        <taxon>Kitasatosporales</taxon>
        <taxon>Streptomycetaceae</taxon>
        <taxon>Streptomyces</taxon>
    </lineage>
</organism>
<sequence>MPPPVPKFPSVSKFPWARLLAIVLTCALLVLPGAAAHASPTDLCAEPLAAAESVNRKVDAHNAKPHLFELPRQQAAYNAYNAEAAQLNAERTAAMSRLTACVEAMKTLEDTSAGSPPLSKPRADTLKGLEEATKKVPTGWQPPPPPGPGKNWRVPKGTAVRPLYDSLRDLTPPKFGNVTLRGSPRPAIGSRDTAYPASSGYTIGTNASGLSKVVPDHIVPLAEIIYMPGFLRLRPQNMYQVVNARVNFQWLSKKANDSKSSKSVAGMSGVDPQWQAAQIQLENQVRKQLQDAIDKLLKSQK</sequence>
<evidence type="ECO:0000313" key="4">
    <source>
        <dbReference type="EMBL" id="MPY59337.1"/>
    </source>
</evidence>
<proteinExistence type="predicted"/>
<evidence type="ECO:0000313" key="5">
    <source>
        <dbReference type="Proteomes" id="UP000400924"/>
    </source>
</evidence>
<dbReference type="AlphaFoldDB" id="A0A5N8XJ12"/>
<dbReference type="Proteomes" id="UP000400924">
    <property type="component" value="Unassembled WGS sequence"/>
</dbReference>
<feature type="region of interest" description="Disordered" evidence="2">
    <location>
        <begin position="135"/>
        <end position="155"/>
    </location>
</feature>
<protein>
    <submittedName>
        <fullName evidence="4">Uncharacterized protein</fullName>
    </submittedName>
</protein>
<name>A0A5N8XJ12_9ACTN</name>